<accession>A0A139XE99</accession>
<comment type="caution">
    <text evidence="2">The sequence shown here is derived from an EMBL/GenBank/DDBJ whole genome shotgun (WGS) entry which is preliminary data.</text>
</comment>
<evidence type="ECO:0000256" key="1">
    <source>
        <dbReference type="SAM" id="MobiDB-lite"/>
    </source>
</evidence>
<evidence type="ECO:0000313" key="3">
    <source>
        <dbReference type="Proteomes" id="UP000076925"/>
    </source>
</evidence>
<sequence>MTSHEKGKVGRALLALSKVGKNFRKSIVLSPLTSAYSASRRFKKLLLNRPGAESTEREDEEFLPEPKFYEPS</sequence>
<dbReference type="EMBL" id="ANNX02000016">
    <property type="protein sequence ID" value="KYC43027.1"/>
    <property type="molecule type" value="Genomic_DNA"/>
</dbReference>
<gene>
    <name evidence="2" type="ORF">WA1_13060</name>
</gene>
<name>A0A139XE99_9CYAN</name>
<evidence type="ECO:0000313" key="2">
    <source>
        <dbReference type="EMBL" id="KYC43027.1"/>
    </source>
</evidence>
<feature type="region of interest" description="Disordered" evidence="1">
    <location>
        <begin position="50"/>
        <end position="72"/>
    </location>
</feature>
<dbReference type="Proteomes" id="UP000076925">
    <property type="component" value="Unassembled WGS sequence"/>
</dbReference>
<keyword evidence="3" id="KW-1185">Reference proteome</keyword>
<protein>
    <submittedName>
        <fullName evidence="2">Uncharacterized protein</fullName>
    </submittedName>
</protein>
<proteinExistence type="predicted"/>
<dbReference type="AlphaFoldDB" id="A0A139XE99"/>
<organism evidence="2 3">
    <name type="scientific">Scytonema hofmannii PCC 7110</name>
    <dbReference type="NCBI Taxonomy" id="128403"/>
    <lineage>
        <taxon>Bacteria</taxon>
        <taxon>Bacillati</taxon>
        <taxon>Cyanobacteriota</taxon>
        <taxon>Cyanophyceae</taxon>
        <taxon>Nostocales</taxon>
        <taxon>Scytonemataceae</taxon>
        <taxon>Scytonema</taxon>
    </lineage>
</organism>
<reference evidence="2 3" key="1">
    <citation type="journal article" date="2013" name="Genome Biol. Evol.">
        <title>Genomes of Stigonematalean cyanobacteria (subsection V) and the evolution of oxygenic photosynthesis from prokaryotes to plastids.</title>
        <authorList>
            <person name="Dagan T."/>
            <person name="Roettger M."/>
            <person name="Stucken K."/>
            <person name="Landan G."/>
            <person name="Koch R."/>
            <person name="Major P."/>
            <person name="Gould S.B."/>
            <person name="Goremykin V.V."/>
            <person name="Rippka R."/>
            <person name="Tandeau de Marsac N."/>
            <person name="Gugger M."/>
            <person name="Lockhart P.J."/>
            <person name="Allen J.F."/>
            <person name="Brune I."/>
            <person name="Maus I."/>
            <person name="Puhler A."/>
            <person name="Martin W.F."/>
        </authorList>
    </citation>
    <scope>NUCLEOTIDE SEQUENCE [LARGE SCALE GENOMIC DNA]</scope>
    <source>
        <strain evidence="2 3">PCC 7110</strain>
    </source>
</reference>